<keyword evidence="2" id="KW-1185">Reference proteome</keyword>
<dbReference type="EMBL" id="KN817522">
    <property type="protein sequence ID" value="KJA28070.1"/>
    <property type="molecule type" value="Genomic_DNA"/>
</dbReference>
<protein>
    <submittedName>
        <fullName evidence="1">Uncharacterized protein</fullName>
    </submittedName>
</protein>
<evidence type="ECO:0000313" key="1">
    <source>
        <dbReference type="EMBL" id="KJA28070.1"/>
    </source>
</evidence>
<dbReference type="AlphaFoldDB" id="A0A0D2Q8P5"/>
<proteinExistence type="predicted"/>
<evidence type="ECO:0000313" key="2">
    <source>
        <dbReference type="Proteomes" id="UP000054270"/>
    </source>
</evidence>
<accession>A0A0D2Q8P5</accession>
<name>A0A0D2Q8P5_HYPSF</name>
<organism evidence="1 2">
    <name type="scientific">Hypholoma sublateritium (strain FD-334 SS-4)</name>
    <dbReference type="NCBI Taxonomy" id="945553"/>
    <lineage>
        <taxon>Eukaryota</taxon>
        <taxon>Fungi</taxon>
        <taxon>Dikarya</taxon>
        <taxon>Basidiomycota</taxon>
        <taxon>Agaricomycotina</taxon>
        <taxon>Agaricomycetes</taxon>
        <taxon>Agaricomycetidae</taxon>
        <taxon>Agaricales</taxon>
        <taxon>Agaricineae</taxon>
        <taxon>Strophariaceae</taxon>
        <taxon>Hypholoma</taxon>
    </lineage>
</organism>
<gene>
    <name evidence="1" type="ORF">HYPSUDRAFT_34398</name>
</gene>
<dbReference type="Proteomes" id="UP000054270">
    <property type="component" value="Unassembled WGS sequence"/>
</dbReference>
<reference evidence="2" key="1">
    <citation type="submission" date="2014-04" db="EMBL/GenBank/DDBJ databases">
        <title>Evolutionary Origins and Diversification of the Mycorrhizal Mutualists.</title>
        <authorList>
            <consortium name="DOE Joint Genome Institute"/>
            <consortium name="Mycorrhizal Genomics Consortium"/>
            <person name="Kohler A."/>
            <person name="Kuo A."/>
            <person name="Nagy L.G."/>
            <person name="Floudas D."/>
            <person name="Copeland A."/>
            <person name="Barry K.W."/>
            <person name="Cichocki N."/>
            <person name="Veneault-Fourrey C."/>
            <person name="LaButti K."/>
            <person name="Lindquist E.A."/>
            <person name="Lipzen A."/>
            <person name="Lundell T."/>
            <person name="Morin E."/>
            <person name="Murat C."/>
            <person name="Riley R."/>
            <person name="Ohm R."/>
            <person name="Sun H."/>
            <person name="Tunlid A."/>
            <person name="Henrissat B."/>
            <person name="Grigoriev I.V."/>
            <person name="Hibbett D.S."/>
            <person name="Martin F."/>
        </authorList>
    </citation>
    <scope>NUCLEOTIDE SEQUENCE [LARGE SCALE GENOMIC DNA]</scope>
    <source>
        <strain evidence="2">FD-334 SS-4</strain>
    </source>
</reference>
<sequence length="205" mass="23752">MRRVSWVTNTCHFVPGIRSACYQSNFWVRSNDVTVNARGQALEKVLSQLRCVTYGPTETHLDTTMWSLTSAGMLRKPTLVPDSPSYEVKCPLPTARDSLLFATIDYHVMREWEVQSYSKELLCFQRRTCRRLRSSTFKMRRKPFKLLLHKWSDDHTSKVPCVEWLGKRKTTEMVLMSLTSTPSTGTFLYAQSISILTLQMDIKSR</sequence>